<dbReference type="SUPFAM" id="SSF55424">
    <property type="entry name" value="FAD/NAD-linked reductases, dimerisation (C-terminal) domain"/>
    <property type="match status" value="1"/>
</dbReference>
<dbReference type="InterPro" id="IPR023753">
    <property type="entry name" value="FAD/NAD-binding_dom"/>
</dbReference>
<feature type="domain" description="FAD/NAD(P)-binding" evidence="5">
    <location>
        <begin position="3"/>
        <end position="279"/>
    </location>
</feature>
<comment type="caution">
    <text evidence="7">The sequence shown here is derived from an EMBL/GenBank/DDBJ whole genome shotgun (WGS) entry which is preliminary data.</text>
</comment>
<dbReference type="PRINTS" id="PR00469">
    <property type="entry name" value="PNDRDTASEII"/>
</dbReference>
<keyword evidence="2" id="KW-0285">Flavoprotein</keyword>
<proteinExistence type="predicted"/>
<dbReference type="GO" id="GO:0005737">
    <property type="term" value="C:cytoplasm"/>
    <property type="evidence" value="ECO:0007669"/>
    <property type="project" value="TreeGrafter"/>
</dbReference>
<dbReference type="Proteomes" id="UP000316639">
    <property type="component" value="Unassembled WGS sequence"/>
</dbReference>
<dbReference type="AlphaFoldDB" id="A0A563ELZ4"/>
<dbReference type="InterPro" id="IPR036188">
    <property type="entry name" value="FAD/NAD-bd_sf"/>
</dbReference>
<keyword evidence="4" id="KW-0560">Oxidoreductase</keyword>
<dbReference type="InterPro" id="IPR050446">
    <property type="entry name" value="FAD-oxidoreductase/Apoptosis"/>
</dbReference>
<organism evidence="7 8">
    <name type="scientific">Lentzea tibetensis</name>
    <dbReference type="NCBI Taxonomy" id="2591470"/>
    <lineage>
        <taxon>Bacteria</taxon>
        <taxon>Bacillati</taxon>
        <taxon>Actinomycetota</taxon>
        <taxon>Actinomycetes</taxon>
        <taxon>Pseudonocardiales</taxon>
        <taxon>Pseudonocardiaceae</taxon>
        <taxon>Lentzea</taxon>
    </lineage>
</organism>
<evidence type="ECO:0000259" key="6">
    <source>
        <dbReference type="Pfam" id="PF14759"/>
    </source>
</evidence>
<dbReference type="InterPro" id="IPR028202">
    <property type="entry name" value="Reductase_C"/>
</dbReference>
<dbReference type="SUPFAM" id="SSF51905">
    <property type="entry name" value="FAD/NAD(P)-binding domain"/>
    <property type="match status" value="2"/>
</dbReference>
<sequence length="361" mass="37615">MRTIAVVGASLAGLRSAQALRAQGYDGRLVIIGDEVHQPYDRPPLSKDFLLGKIENTPLADAEDLGKLDAEWVLGVRASTLSTVGSIELSDGQLLTVDGVVLATGAVPRTIPGAHVLRTLDDAVVLRDKVAGADKVVVIGAGFIGAEVASSCRQLGKDVTVVEALDAPLTRVLGAEMGTACGGLHADHGTRLICGAGVSTVNSGVELADGRVLDADVVIAGVGTRPAIDWLADSPIETGNGVLCDAGGVTNVPQVVAVGDVANYAGHRAEHWTSATEQAQVAVANLLAGSTVRTHKATGYVWSDQYGVRIQFAGRASADARLEDGSIEDRKFVTAYYEGEQLVGVLAMSNARLFTRFRRNL</sequence>
<dbReference type="PRINTS" id="PR00368">
    <property type="entry name" value="FADPNR"/>
</dbReference>
<dbReference type="Pfam" id="PF07992">
    <property type="entry name" value="Pyr_redox_2"/>
    <property type="match status" value="1"/>
</dbReference>
<evidence type="ECO:0000256" key="1">
    <source>
        <dbReference type="ARBA" id="ARBA00001974"/>
    </source>
</evidence>
<feature type="domain" description="Reductase C-terminal" evidence="6">
    <location>
        <begin position="300"/>
        <end position="359"/>
    </location>
</feature>
<evidence type="ECO:0000313" key="7">
    <source>
        <dbReference type="EMBL" id="TWP48173.1"/>
    </source>
</evidence>
<reference evidence="7 8" key="1">
    <citation type="submission" date="2019-07" db="EMBL/GenBank/DDBJ databases">
        <title>Lentzea xizangensis sp. nov., isolated from Qinghai-Tibetan Plateau Soils.</title>
        <authorList>
            <person name="Huang J."/>
        </authorList>
    </citation>
    <scope>NUCLEOTIDE SEQUENCE [LARGE SCALE GENOMIC DNA]</scope>
    <source>
        <strain evidence="7 8">FXJ1.1311</strain>
    </source>
</reference>
<dbReference type="InterPro" id="IPR016156">
    <property type="entry name" value="FAD/NAD-linked_Rdtase_dimer_sf"/>
</dbReference>
<keyword evidence="3" id="KW-0274">FAD</keyword>
<gene>
    <name evidence="7" type="ORF">FKR81_29800</name>
</gene>
<name>A0A563ELZ4_9PSEU</name>
<dbReference type="Pfam" id="PF14759">
    <property type="entry name" value="Reductase_C"/>
    <property type="match status" value="1"/>
</dbReference>
<dbReference type="Gene3D" id="3.50.50.60">
    <property type="entry name" value="FAD/NAD(P)-binding domain"/>
    <property type="match status" value="2"/>
</dbReference>
<dbReference type="Gene3D" id="3.30.390.30">
    <property type="match status" value="1"/>
</dbReference>
<comment type="cofactor">
    <cofactor evidence="1">
        <name>FAD</name>
        <dbReference type="ChEBI" id="CHEBI:57692"/>
    </cofactor>
</comment>
<evidence type="ECO:0000259" key="5">
    <source>
        <dbReference type="Pfam" id="PF07992"/>
    </source>
</evidence>
<dbReference type="EMBL" id="VOBR01000022">
    <property type="protein sequence ID" value="TWP48173.1"/>
    <property type="molecule type" value="Genomic_DNA"/>
</dbReference>
<evidence type="ECO:0000313" key="8">
    <source>
        <dbReference type="Proteomes" id="UP000316639"/>
    </source>
</evidence>
<evidence type="ECO:0000256" key="2">
    <source>
        <dbReference type="ARBA" id="ARBA00022630"/>
    </source>
</evidence>
<accession>A0A563ELZ4</accession>
<protein>
    <submittedName>
        <fullName evidence="7">NAD(P)/FAD-dependent oxidoreductase</fullName>
    </submittedName>
</protein>
<dbReference type="PANTHER" id="PTHR43557">
    <property type="entry name" value="APOPTOSIS-INDUCING FACTOR 1"/>
    <property type="match status" value="1"/>
</dbReference>
<dbReference type="RefSeq" id="WP_146356851.1">
    <property type="nucleotide sequence ID" value="NZ_VOBR01000022.1"/>
</dbReference>
<keyword evidence="8" id="KW-1185">Reference proteome</keyword>
<evidence type="ECO:0000256" key="4">
    <source>
        <dbReference type="ARBA" id="ARBA00023002"/>
    </source>
</evidence>
<dbReference type="PANTHER" id="PTHR43557:SF2">
    <property type="entry name" value="RIESKE DOMAIN-CONTAINING PROTEIN-RELATED"/>
    <property type="match status" value="1"/>
</dbReference>
<dbReference type="OrthoDB" id="4475657at2"/>
<evidence type="ECO:0000256" key="3">
    <source>
        <dbReference type="ARBA" id="ARBA00022827"/>
    </source>
</evidence>
<dbReference type="GO" id="GO:0016651">
    <property type="term" value="F:oxidoreductase activity, acting on NAD(P)H"/>
    <property type="evidence" value="ECO:0007669"/>
    <property type="project" value="TreeGrafter"/>
</dbReference>